<evidence type="ECO:0008006" key="3">
    <source>
        <dbReference type="Google" id="ProtNLM"/>
    </source>
</evidence>
<name>A0AAV5DAR2_ELECO</name>
<accession>A0AAV5DAR2</accession>
<keyword evidence="2" id="KW-1185">Reference proteome</keyword>
<organism evidence="1 2">
    <name type="scientific">Eleusine coracana subsp. coracana</name>
    <dbReference type="NCBI Taxonomy" id="191504"/>
    <lineage>
        <taxon>Eukaryota</taxon>
        <taxon>Viridiplantae</taxon>
        <taxon>Streptophyta</taxon>
        <taxon>Embryophyta</taxon>
        <taxon>Tracheophyta</taxon>
        <taxon>Spermatophyta</taxon>
        <taxon>Magnoliopsida</taxon>
        <taxon>Liliopsida</taxon>
        <taxon>Poales</taxon>
        <taxon>Poaceae</taxon>
        <taxon>PACMAD clade</taxon>
        <taxon>Chloridoideae</taxon>
        <taxon>Cynodonteae</taxon>
        <taxon>Eleusininae</taxon>
        <taxon>Eleusine</taxon>
    </lineage>
</organism>
<dbReference type="AlphaFoldDB" id="A0AAV5DAR2"/>
<dbReference type="Proteomes" id="UP001054889">
    <property type="component" value="Unassembled WGS sequence"/>
</dbReference>
<reference evidence="1" key="2">
    <citation type="submission" date="2021-12" db="EMBL/GenBank/DDBJ databases">
        <title>Resequencing data analysis of finger millet.</title>
        <authorList>
            <person name="Hatakeyama M."/>
            <person name="Aluri S."/>
            <person name="Balachadran M.T."/>
            <person name="Sivarajan S.R."/>
            <person name="Poveda L."/>
            <person name="Shimizu-Inatsugi R."/>
            <person name="Schlapbach R."/>
            <person name="Sreeman S.M."/>
            <person name="Shimizu K.K."/>
        </authorList>
    </citation>
    <scope>NUCLEOTIDE SEQUENCE</scope>
</reference>
<reference evidence="1" key="1">
    <citation type="journal article" date="2018" name="DNA Res.">
        <title>Multiple hybrid de novo genome assembly of finger millet, an orphan allotetraploid crop.</title>
        <authorList>
            <person name="Hatakeyama M."/>
            <person name="Aluri S."/>
            <person name="Balachadran M.T."/>
            <person name="Sivarajan S.R."/>
            <person name="Patrignani A."/>
            <person name="Gruter S."/>
            <person name="Poveda L."/>
            <person name="Shimizu-Inatsugi R."/>
            <person name="Baeten J."/>
            <person name="Francoijs K.J."/>
            <person name="Nataraja K.N."/>
            <person name="Reddy Y.A.N."/>
            <person name="Phadnis S."/>
            <person name="Ravikumar R.L."/>
            <person name="Schlapbach R."/>
            <person name="Sreeman S.M."/>
            <person name="Shimizu K.K."/>
        </authorList>
    </citation>
    <scope>NUCLEOTIDE SEQUENCE</scope>
</reference>
<comment type="caution">
    <text evidence="1">The sequence shown here is derived from an EMBL/GenBank/DDBJ whole genome shotgun (WGS) entry which is preliminary data.</text>
</comment>
<evidence type="ECO:0000313" key="2">
    <source>
        <dbReference type="Proteomes" id="UP001054889"/>
    </source>
</evidence>
<dbReference type="EMBL" id="BQKI01000015">
    <property type="protein sequence ID" value="GJN08114.1"/>
    <property type="molecule type" value="Genomic_DNA"/>
</dbReference>
<evidence type="ECO:0000313" key="1">
    <source>
        <dbReference type="EMBL" id="GJN08114.1"/>
    </source>
</evidence>
<gene>
    <name evidence="1" type="primary">ga26005</name>
    <name evidence="1" type="ORF">PR202_ga26005</name>
</gene>
<proteinExistence type="predicted"/>
<protein>
    <recommendedName>
        <fullName evidence="3">F-box associated domain-containing protein</fullName>
    </recommendedName>
</protein>
<sequence length="162" mass="18363">MPPVFLHGSLLLVFETDDESFRSMSPPVISEYSKCFMFGTKEGKLALSSWDQDGWMAKLWIMQDYENQAWAFTYKIQVPLENRVGKDEPLDDVTIVSEDGDMLVEFMSARTVLHYDKNGSLLRTLKSFCSSDGFDKWRTASISVLDKSGNVELMSPIVDVAL</sequence>